<keyword evidence="1" id="KW-0472">Membrane</keyword>
<keyword evidence="1" id="KW-1133">Transmembrane helix</keyword>
<name>A0A6J4QXE1_9ACTN</name>
<evidence type="ECO:0008006" key="3">
    <source>
        <dbReference type="Google" id="ProtNLM"/>
    </source>
</evidence>
<evidence type="ECO:0000256" key="1">
    <source>
        <dbReference type="SAM" id="Phobius"/>
    </source>
</evidence>
<keyword evidence="1" id="KW-0812">Transmembrane</keyword>
<evidence type="ECO:0000313" key="2">
    <source>
        <dbReference type="EMBL" id="CAA9449317.1"/>
    </source>
</evidence>
<feature type="transmembrane region" description="Helical" evidence="1">
    <location>
        <begin position="62"/>
        <end position="82"/>
    </location>
</feature>
<protein>
    <recommendedName>
        <fullName evidence="3">Alkaline shock response membrane anchor protein AmaP</fullName>
    </recommendedName>
</protein>
<gene>
    <name evidence="2" type="ORF">AVDCRST_MAG28-1204</name>
</gene>
<reference evidence="2" key="1">
    <citation type="submission" date="2020-02" db="EMBL/GenBank/DDBJ databases">
        <authorList>
            <person name="Meier V. D."/>
        </authorList>
    </citation>
    <scope>NUCLEOTIDE SEQUENCE</scope>
    <source>
        <strain evidence="2">AVDCRST_MAG28</strain>
    </source>
</reference>
<sequence>MNGFNRLIMLIIALLLIAVPVVLLLINFSVLPANQVNAVTGYRNALGGLDSLSSNFSFDAGARAVVAAVGLLLALIAGYLLLRELTFGKQVARKTLIEDEPGRETAITSGAVKQLAEAAAREAGATSPSCSLATDKSRYDVACDIRVPESENFTELATRARDNIQRVLEEQQVPVKDIEVTVQGTAPQG</sequence>
<proteinExistence type="predicted"/>
<accession>A0A6J4QXE1</accession>
<dbReference type="EMBL" id="CADCVE010000026">
    <property type="protein sequence ID" value="CAA9449317.1"/>
    <property type="molecule type" value="Genomic_DNA"/>
</dbReference>
<organism evidence="2">
    <name type="scientific">uncultured Rubrobacteraceae bacterium</name>
    <dbReference type="NCBI Taxonomy" id="349277"/>
    <lineage>
        <taxon>Bacteria</taxon>
        <taxon>Bacillati</taxon>
        <taxon>Actinomycetota</taxon>
        <taxon>Rubrobacteria</taxon>
        <taxon>Rubrobacterales</taxon>
        <taxon>Rubrobacteraceae</taxon>
        <taxon>environmental samples</taxon>
    </lineage>
</organism>
<dbReference type="AlphaFoldDB" id="A0A6J4QXE1"/>